<evidence type="ECO:0000313" key="5">
    <source>
        <dbReference type="EMBL" id="TBL75276.1"/>
    </source>
</evidence>
<dbReference type="SUPFAM" id="SSF53067">
    <property type="entry name" value="Actin-like ATPase domain"/>
    <property type="match status" value="1"/>
</dbReference>
<dbReference type="Pfam" id="PF00480">
    <property type="entry name" value="ROK"/>
    <property type="match status" value="1"/>
</dbReference>
<dbReference type="InterPro" id="IPR036390">
    <property type="entry name" value="WH_DNA-bd_sf"/>
</dbReference>
<reference evidence="5 6" key="1">
    <citation type="submission" date="2019-02" db="EMBL/GenBank/DDBJ databases">
        <title>Paenibacillus sp. nov., isolated from surface-sterilized tissue of Thalictrum simplex L.</title>
        <authorList>
            <person name="Tuo L."/>
        </authorList>
    </citation>
    <scope>NUCLEOTIDE SEQUENCE [LARGE SCALE GENOMIC DNA]</scope>
    <source>
        <strain evidence="5 6">N2SHLJ1</strain>
    </source>
</reference>
<dbReference type="PANTHER" id="PTHR18964">
    <property type="entry name" value="ROK (REPRESSOR, ORF, KINASE) FAMILY"/>
    <property type="match status" value="1"/>
</dbReference>
<organism evidence="5 6">
    <name type="scientific">Paenibacillus thalictri</name>
    <dbReference type="NCBI Taxonomy" id="2527873"/>
    <lineage>
        <taxon>Bacteria</taxon>
        <taxon>Bacillati</taxon>
        <taxon>Bacillota</taxon>
        <taxon>Bacilli</taxon>
        <taxon>Bacillales</taxon>
        <taxon>Paenibacillaceae</taxon>
        <taxon>Paenibacillus</taxon>
    </lineage>
</organism>
<dbReference type="OrthoDB" id="9796533at2"/>
<dbReference type="InterPro" id="IPR000600">
    <property type="entry name" value="ROK"/>
</dbReference>
<accession>A0A4V2J3S8</accession>
<name>A0A4V2J3S8_9BACL</name>
<evidence type="ECO:0000256" key="1">
    <source>
        <dbReference type="ARBA" id="ARBA00002486"/>
    </source>
</evidence>
<dbReference type="Pfam" id="PF12802">
    <property type="entry name" value="MarR_2"/>
    <property type="match status" value="1"/>
</dbReference>
<keyword evidence="6" id="KW-1185">Reference proteome</keyword>
<dbReference type="PANTHER" id="PTHR18964:SF149">
    <property type="entry name" value="BIFUNCTIONAL UDP-N-ACETYLGLUCOSAMINE 2-EPIMERASE_N-ACETYLMANNOSAMINE KINASE"/>
    <property type="match status" value="1"/>
</dbReference>
<evidence type="ECO:0000256" key="3">
    <source>
        <dbReference type="ARBA" id="ARBA00022629"/>
    </source>
</evidence>
<proteinExistence type="inferred from homology"/>
<dbReference type="Gene3D" id="3.30.420.40">
    <property type="match status" value="2"/>
</dbReference>
<keyword evidence="3" id="KW-0859">Xylose metabolism</keyword>
<comment type="similarity">
    <text evidence="2">Belongs to the ROK (NagC/XylR) family.</text>
</comment>
<dbReference type="AlphaFoldDB" id="A0A4V2J3S8"/>
<dbReference type="InterPro" id="IPR036388">
    <property type="entry name" value="WH-like_DNA-bd_sf"/>
</dbReference>
<protein>
    <submittedName>
        <fullName evidence="5">ROK family transcriptional regulator</fullName>
    </submittedName>
</protein>
<comment type="function">
    <text evidence="1">Transcriptional repressor of xylose-utilizing enzymes.</text>
</comment>
<dbReference type="SUPFAM" id="SSF46785">
    <property type="entry name" value="Winged helix' DNA-binding domain"/>
    <property type="match status" value="1"/>
</dbReference>
<gene>
    <name evidence="5" type="ORF">EYB31_22950</name>
</gene>
<sequence length="375" mass="39854">MQKGTLELIRRLNRDLVLGIIRAGQPVSRAEIARRLGLSRSTVSAIVDEFIAKHFVVESGLGASTKEGGRRAIELSFNPDSGYGVGIELQRGGLKLCIANLDGAVCFQQTAVSTDNCSEAVSRHIAEAVRQAGLTMEQLIAVGVSVPGLTDSLNGIIVDSPVLGWKGIAFAAELESMINVPVFLNNDVNCAALGERWLGAVKQIDDFIYFYIGHGVGMALVAGGQLVYGKDYMAGEIAYFAQTADLSGHIPVNRLGDFGVYEKKVSISGLTGRGAGDTLEALFQGFAEGREPNVRVVKELIEDLSLGIANSVSLLNPEKVIIGGDTAPYIAPFLNELQCNVSQLTPIRTGIELSQLGTCASVLGAIAYGLERVRM</sequence>
<dbReference type="GO" id="GO:0042732">
    <property type="term" value="P:D-xylose metabolic process"/>
    <property type="evidence" value="ECO:0007669"/>
    <property type="project" value="UniProtKB-KW"/>
</dbReference>
<dbReference type="EMBL" id="SIRE01000017">
    <property type="protein sequence ID" value="TBL75276.1"/>
    <property type="molecule type" value="Genomic_DNA"/>
</dbReference>
<dbReference type="Gene3D" id="1.10.10.10">
    <property type="entry name" value="Winged helix-like DNA-binding domain superfamily/Winged helix DNA-binding domain"/>
    <property type="match status" value="1"/>
</dbReference>
<dbReference type="RefSeq" id="WP_131015766.1">
    <property type="nucleotide sequence ID" value="NZ_SIRE01000017.1"/>
</dbReference>
<evidence type="ECO:0000256" key="2">
    <source>
        <dbReference type="ARBA" id="ARBA00006479"/>
    </source>
</evidence>
<evidence type="ECO:0000313" key="6">
    <source>
        <dbReference type="Proteomes" id="UP000293142"/>
    </source>
</evidence>
<dbReference type="InterPro" id="IPR000835">
    <property type="entry name" value="HTH_MarR-typ"/>
</dbReference>
<comment type="caution">
    <text evidence="5">The sequence shown here is derived from an EMBL/GenBank/DDBJ whole genome shotgun (WGS) entry which is preliminary data.</text>
</comment>
<feature type="domain" description="HTH marR-type" evidence="4">
    <location>
        <begin position="17"/>
        <end position="56"/>
    </location>
</feature>
<dbReference type="GO" id="GO:0003700">
    <property type="term" value="F:DNA-binding transcription factor activity"/>
    <property type="evidence" value="ECO:0007669"/>
    <property type="project" value="InterPro"/>
</dbReference>
<dbReference type="InterPro" id="IPR043129">
    <property type="entry name" value="ATPase_NBD"/>
</dbReference>
<keyword evidence="3" id="KW-0119">Carbohydrate metabolism</keyword>
<dbReference type="Proteomes" id="UP000293142">
    <property type="component" value="Unassembled WGS sequence"/>
</dbReference>
<evidence type="ECO:0000259" key="4">
    <source>
        <dbReference type="Pfam" id="PF12802"/>
    </source>
</evidence>